<proteinExistence type="predicted"/>
<dbReference type="OrthoDB" id="4376448at2"/>
<protein>
    <recommendedName>
        <fullName evidence="5">RlpA-like protein double-psi beta-barrel domain-containing protein</fullName>
    </recommendedName>
</protein>
<comment type="caution">
    <text evidence="3">The sequence shown here is derived from an EMBL/GenBank/DDBJ whole genome shotgun (WGS) entry which is preliminary data.</text>
</comment>
<name>H0R5W3_9ACTN</name>
<dbReference type="Proteomes" id="UP000035034">
    <property type="component" value="Unassembled WGS sequence"/>
</dbReference>
<reference evidence="3 4" key="1">
    <citation type="submission" date="2011-12" db="EMBL/GenBank/DDBJ databases">
        <title>Whole genome shotgun sequence of Gordonia effusa NBRC 100432.</title>
        <authorList>
            <person name="Yoshida I."/>
            <person name="Takarada H."/>
            <person name="Hosoyama A."/>
            <person name="Tsuchikane K."/>
            <person name="Katsumata H."/>
            <person name="Yamazaki S."/>
            <person name="Fujita N."/>
        </authorList>
    </citation>
    <scope>NUCLEOTIDE SEQUENCE [LARGE SCALE GENOMIC DNA]</scope>
    <source>
        <strain evidence="3 4">NBRC 100432</strain>
    </source>
</reference>
<feature type="chain" id="PRO_5003538208" description="RlpA-like protein double-psi beta-barrel domain-containing protein" evidence="2">
    <location>
        <begin position="29"/>
        <end position="164"/>
    </location>
</feature>
<evidence type="ECO:0000313" key="4">
    <source>
        <dbReference type="Proteomes" id="UP000035034"/>
    </source>
</evidence>
<sequence>MTKSHRGVSAAVVATAALTVVLTSSAHAAATPLEPDPHQPANGAAAPAYRSDNTVTPAYSPIQVPKPLVSPADSRSRTIVYTAYPYLASWLHNAIGRQPLELRGAARVTFVDPVSKRIVVINPNGHCDFTDGHHAGAGTPLRPIRVDTGAFAVTIHPIAHVLAR</sequence>
<dbReference type="AlphaFoldDB" id="H0R5W3"/>
<evidence type="ECO:0000313" key="3">
    <source>
        <dbReference type="EMBL" id="GAB20464.1"/>
    </source>
</evidence>
<dbReference type="EMBL" id="BAEH01000115">
    <property type="protein sequence ID" value="GAB20464.1"/>
    <property type="molecule type" value="Genomic_DNA"/>
</dbReference>
<dbReference type="RefSeq" id="WP_007319799.1">
    <property type="nucleotide sequence ID" value="NZ_BAEH01000115.1"/>
</dbReference>
<evidence type="ECO:0000256" key="1">
    <source>
        <dbReference type="SAM" id="MobiDB-lite"/>
    </source>
</evidence>
<gene>
    <name evidence="3" type="ORF">GOEFS_115_01040</name>
</gene>
<accession>H0R5W3</accession>
<keyword evidence="2" id="KW-0732">Signal</keyword>
<feature type="region of interest" description="Disordered" evidence="1">
    <location>
        <begin position="30"/>
        <end position="49"/>
    </location>
</feature>
<keyword evidence="4" id="KW-1185">Reference proteome</keyword>
<dbReference type="STRING" id="1077974.GOEFS_115_01040"/>
<evidence type="ECO:0008006" key="5">
    <source>
        <dbReference type="Google" id="ProtNLM"/>
    </source>
</evidence>
<feature type="signal peptide" evidence="2">
    <location>
        <begin position="1"/>
        <end position="28"/>
    </location>
</feature>
<dbReference type="eggNOG" id="ENOG5031W2J">
    <property type="taxonomic scope" value="Bacteria"/>
</dbReference>
<organism evidence="3 4">
    <name type="scientific">Gordonia effusa NBRC 100432</name>
    <dbReference type="NCBI Taxonomy" id="1077974"/>
    <lineage>
        <taxon>Bacteria</taxon>
        <taxon>Bacillati</taxon>
        <taxon>Actinomycetota</taxon>
        <taxon>Actinomycetes</taxon>
        <taxon>Mycobacteriales</taxon>
        <taxon>Gordoniaceae</taxon>
        <taxon>Gordonia</taxon>
    </lineage>
</organism>
<evidence type="ECO:0000256" key="2">
    <source>
        <dbReference type="SAM" id="SignalP"/>
    </source>
</evidence>